<evidence type="ECO:0000256" key="6">
    <source>
        <dbReference type="ARBA" id="ARBA00022598"/>
    </source>
</evidence>
<dbReference type="CDD" id="cd06532">
    <property type="entry name" value="Glyco_transf_25"/>
    <property type="match status" value="1"/>
</dbReference>
<keyword evidence="12" id="KW-0443">Lipid metabolism</keyword>
<dbReference type="GO" id="GO:0005743">
    <property type="term" value="C:mitochondrial inner membrane"/>
    <property type="evidence" value="ECO:0007669"/>
    <property type="project" value="TreeGrafter"/>
</dbReference>
<dbReference type="AlphaFoldDB" id="A0A6A4T0W4"/>
<evidence type="ECO:0000256" key="12">
    <source>
        <dbReference type="ARBA" id="ARBA00023098"/>
    </source>
</evidence>
<keyword evidence="10 20" id="KW-1133">Transmembrane helix</keyword>
<feature type="transmembrane region" description="Helical" evidence="20">
    <location>
        <begin position="73"/>
        <end position="91"/>
    </location>
</feature>
<evidence type="ECO:0000256" key="3">
    <source>
        <dbReference type="ARBA" id="ARBA00006721"/>
    </source>
</evidence>
<dbReference type="InterPro" id="IPR020845">
    <property type="entry name" value="AMP-binding_CS"/>
</dbReference>
<dbReference type="InterPro" id="IPR029044">
    <property type="entry name" value="Nucleotide-diphossugar_trans"/>
</dbReference>
<dbReference type="FunFam" id="3.40.50.12780:FF:000005">
    <property type="entry name" value="Solute carrier family 27 member 6"/>
    <property type="match status" value="1"/>
</dbReference>
<feature type="domain" description="Glycosyl transferase family 25" evidence="22">
    <location>
        <begin position="983"/>
        <end position="1166"/>
    </location>
</feature>
<name>A0A6A4T0W4_SCOMX</name>
<dbReference type="Gene3D" id="3.30.300.30">
    <property type="match status" value="1"/>
</dbReference>
<dbReference type="GO" id="GO:0000166">
    <property type="term" value="F:nucleotide binding"/>
    <property type="evidence" value="ECO:0007669"/>
    <property type="project" value="UniProtKB-KW"/>
</dbReference>
<comment type="catalytic activity">
    <reaction evidence="18">
        <text>tetracosanoate + ATP + CoA = tetracosanoyl-CoA + AMP + diphosphate</text>
        <dbReference type="Rhea" id="RHEA:33639"/>
        <dbReference type="ChEBI" id="CHEBI:30616"/>
        <dbReference type="ChEBI" id="CHEBI:31014"/>
        <dbReference type="ChEBI" id="CHEBI:33019"/>
        <dbReference type="ChEBI" id="CHEBI:57287"/>
        <dbReference type="ChEBI" id="CHEBI:65052"/>
        <dbReference type="ChEBI" id="CHEBI:456215"/>
    </reaction>
    <physiologicalReaction direction="left-to-right" evidence="18">
        <dbReference type="Rhea" id="RHEA:33640"/>
    </physiologicalReaction>
</comment>
<dbReference type="Pfam" id="PF00501">
    <property type="entry name" value="AMP-binding"/>
    <property type="match status" value="1"/>
</dbReference>
<dbReference type="Gene3D" id="3.90.550.10">
    <property type="entry name" value="Spore Coat Polysaccharide Biosynthesis Protein SpsA, Chain A"/>
    <property type="match status" value="1"/>
</dbReference>
<dbReference type="FunFam" id="3.30.300.30:FF:000002">
    <property type="entry name" value="Long-chain fatty acid transport protein 1"/>
    <property type="match status" value="1"/>
</dbReference>
<keyword evidence="8" id="KW-0547">Nucleotide-binding</keyword>
<organism evidence="23 24">
    <name type="scientific">Scophthalmus maximus</name>
    <name type="common">Turbot</name>
    <name type="synonym">Psetta maxima</name>
    <dbReference type="NCBI Taxonomy" id="52904"/>
    <lineage>
        <taxon>Eukaryota</taxon>
        <taxon>Metazoa</taxon>
        <taxon>Chordata</taxon>
        <taxon>Craniata</taxon>
        <taxon>Vertebrata</taxon>
        <taxon>Euteleostomi</taxon>
        <taxon>Actinopterygii</taxon>
        <taxon>Neopterygii</taxon>
        <taxon>Teleostei</taxon>
        <taxon>Neoteleostei</taxon>
        <taxon>Acanthomorphata</taxon>
        <taxon>Carangaria</taxon>
        <taxon>Pleuronectiformes</taxon>
        <taxon>Pleuronectoidei</taxon>
        <taxon>Scophthalmidae</taxon>
        <taxon>Scophthalmus</taxon>
    </lineage>
</organism>
<sequence length="1265" mass="144769">MYRNLRNRSTIPTLFAQIVTRHPDKPALIYEATGEAWSFRVLQEQCHAVAHWVLAQGWAEGDVVALYMESRPLVVALWLGLAMVGVEAALINHNLRQHSLLHCVSVSGARAMVFGTELTEAVSEVSSSLQPNMALFSSGEQQEEVKPRSLHVHNLDALLASSPKHSTNYTMRKEFNDRLFYIYTSGTTGMPKAAVVVHSRYFRIAAFGFYSFGLRHDDIIYNCLPLYHSAGTIMCVGQCLLFGLTVVIRRKFSASHFWDDCVKHNCTVIQYIGEICRYLLAQPVRPSEANHRVRVAVGNGLRPSVWEEFVQRFRILRVGEFYGATECNCSLINIDGKVGACGFNSRILPDFYPIRLVRVQENGKLLRDSQGLCIPCLPGEPGMLVGSINHTDPLRRFDGYADQDSTNQKLAYNVFGMGDSAYVSGDVLVMDEYGYMYFRDRSGDTFRWRGENVSTTEVEGVLSGLLGHSDVAVYGVSVPGVEGKAGMAAIAHAGGPFDLAAFLIAVQEALPSYARPVFLRLMPSVDTTGTFKIQKMRLKREGYKPQDMSETIYFLNSRAGCYEPVTDELYDAIMEGEAHPHESKRFKCLPCLPRANYVTAYDNSPSNLNKHVERGQTNEGGGGQRSEKMTSCTLREMEKTNEDLKRRTWERRGGGNGFRKLKREKEWLIHAVMFWRMVSRYPCFPVDSARLTAVLCRLKDKVVKVYNKDLSCFDAMAKSGKALYIHPDTIFYPSLRFRPDLSCLQVGKVRCLRREREGKKKKKMDRAFEDEAGPKHWNNPRYEHVMKLRQAALDTAREIWADYFLVADCDNLLTNQDVLWKLMTENNTIVAPMLESRAAYSNFWCGMTSQGYYKRTPAYMPIRKQERRGCFAVPMVHSTYLVDLRKEASRRLAFYPPHPEYSWALDDVIVFAYSARMADVQMYVCNKETYGYLPVPMRSHASLQDEVESFLHTQLEVMVKNPPLEHSSFLSLPPKQPNKMGFDEVFMINLVRRADRRERMLRTLYEQELSCKVVAAVDGKALNKSDVESMGIKMLPGYKDPYHGRPLTKGELGCFLSHYNIWKEIADRGLQTSLVIEDDLRFEVFFKHRLQTLLQEVTTHKLDWDLIYIGRKRMQVDHPEKSVPNIHNLVEADYSYWTLGYLLSLQGAQKLLRADPLRKMLPVDEFLPVMYDKHPVSEYMDHFERRDLRAFSAEPLLVYPTHYTGDQGYISDTETSVVWDNEKVKTDWDRAKSRKTQEQEELSFEAQNSDVLQSELENWSARDEL</sequence>
<feature type="region of interest" description="Disordered" evidence="19">
    <location>
        <begin position="1229"/>
        <end position="1248"/>
    </location>
</feature>
<protein>
    <recommendedName>
        <fullName evidence="15">long-chain-fatty-acid--CoA ligase</fullName>
        <ecNumber evidence="15">6.2.1.3</ecNumber>
    </recommendedName>
    <alternativeName>
        <fullName evidence="17">Long-chain-fatty-acid--CoA ligase</fullName>
    </alternativeName>
</protein>
<evidence type="ECO:0000256" key="8">
    <source>
        <dbReference type="ARBA" id="ARBA00022741"/>
    </source>
</evidence>
<keyword evidence="4" id="KW-0813">Transport</keyword>
<evidence type="ECO:0000256" key="1">
    <source>
        <dbReference type="ARBA" id="ARBA00004651"/>
    </source>
</evidence>
<dbReference type="PANTHER" id="PTHR43107:SF7">
    <property type="entry name" value="LONG-CHAIN FATTY ACID TRANSPORT PROTEIN 1"/>
    <property type="match status" value="1"/>
</dbReference>
<feature type="domain" description="AMP-dependent synthetase/ligase" evidence="21">
    <location>
        <begin position="16"/>
        <end position="342"/>
    </location>
</feature>
<evidence type="ECO:0000256" key="16">
    <source>
        <dbReference type="ARBA" id="ARBA00036527"/>
    </source>
</evidence>
<dbReference type="PANTHER" id="PTHR43107">
    <property type="entry name" value="LONG-CHAIN FATTY ACID TRANSPORT PROTEIN"/>
    <property type="match status" value="1"/>
</dbReference>
<dbReference type="Gene3D" id="3.40.50.12780">
    <property type="entry name" value="N-terminal domain of ligase-like"/>
    <property type="match status" value="1"/>
</dbReference>
<comment type="catalytic activity">
    <reaction evidence="14">
        <text>a long-chain fatty acid + ATP + CoA = a long-chain fatty acyl-CoA + AMP + diphosphate</text>
        <dbReference type="Rhea" id="RHEA:15421"/>
        <dbReference type="ChEBI" id="CHEBI:30616"/>
        <dbReference type="ChEBI" id="CHEBI:33019"/>
        <dbReference type="ChEBI" id="CHEBI:57287"/>
        <dbReference type="ChEBI" id="CHEBI:57560"/>
        <dbReference type="ChEBI" id="CHEBI:83139"/>
        <dbReference type="ChEBI" id="CHEBI:456215"/>
        <dbReference type="EC" id="6.2.1.3"/>
    </reaction>
    <physiologicalReaction direction="left-to-right" evidence="14">
        <dbReference type="Rhea" id="RHEA:15422"/>
    </physiologicalReaction>
</comment>
<evidence type="ECO:0000256" key="4">
    <source>
        <dbReference type="ARBA" id="ARBA00022448"/>
    </source>
</evidence>
<evidence type="ECO:0000313" key="23">
    <source>
        <dbReference type="EMBL" id="KAF0037660.1"/>
    </source>
</evidence>
<keyword evidence="13 20" id="KW-0472">Membrane</keyword>
<dbReference type="InterPro" id="IPR042099">
    <property type="entry name" value="ANL_N_sf"/>
</dbReference>
<comment type="similarity">
    <text evidence="3">Belongs to the glycosyltransferase 25 family.</text>
</comment>
<dbReference type="InterPro" id="IPR045851">
    <property type="entry name" value="AMP-bd_C_sf"/>
</dbReference>
<comment type="caution">
    <text evidence="23">The sequence shown here is derived from an EMBL/GenBank/DDBJ whole genome shotgun (WGS) entry which is preliminary data.</text>
</comment>
<keyword evidence="9" id="KW-0276">Fatty acid metabolism</keyword>
<evidence type="ECO:0000256" key="11">
    <source>
        <dbReference type="ARBA" id="ARBA00023055"/>
    </source>
</evidence>
<evidence type="ECO:0000256" key="7">
    <source>
        <dbReference type="ARBA" id="ARBA00022692"/>
    </source>
</evidence>
<evidence type="ECO:0000259" key="22">
    <source>
        <dbReference type="Pfam" id="PF01755"/>
    </source>
</evidence>
<comment type="subcellular location">
    <subcellularLocation>
        <location evidence="1">Cell membrane</location>
        <topology evidence="1">Multi-pass membrane protein</topology>
    </subcellularLocation>
</comment>
<dbReference type="GO" id="GO:0005886">
    <property type="term" value="C:plasma membrane"/>
    <property type="evidence" value="ECO:0007669"/>
    <property type="project" value="UniProtKB-SubCell"/>
</dbReference>
<dbReference type="GO" id="GO:0001579">
    <property type="term" value="P:medium-chain fatty acid transport"/>
    <property type="evidence" value="ECO:0007669"/>
    <property type="project" value="TreeGrafter"/>
</dbReference>
<dbReference type="InterPro" id="IPR000873">
    <property type="entry name" value="AMP-dep_synth/lig_dom"/>
</dbReference>
<keyword evidence="7 20" id="KW-0812">Transmembrane</keyword>
<evidence type="ECO:0000256" key="5">
    <source>
        <dbReference type="ARBA" id="ARBA00022475"/>
    </source>
</evidence>
<dbReference type="GO" id="GO:0005789">
    <property type="term" value="C:endoplasmic reticulum membrane"/>
    <property type="evidence" value="ECO:0007669"/>
    <property type="project" value="TreeGrafter"/>
</dbReference>
<dbReference type="Proteomes" id="UP000438429">
    <property type="component" value="Unassembled WGS sequence"/>
</dbReference>
<evidence type="ECO:0000256" key="13">
    <source>
        <dbReference type="ARBA" id="ARBA00023136"/>
    </source>
</evidence>
<evidence type="ECO:0000256" key="9">
    <source>
        <dbReference type="ARBA" id="ARBA00022832"/>
    </source>
</evidence>
<evidence type="ECO:0000256" key="18">
    <source>
        <dbReference type="ARBA" id="ARBA00048666"/>
    </source>
</evidence>
<dbReference type="EC" id="6.2.1.3" evidence="15"/>
<dbReference type="NCBIfam" id="NF006134">
    <property type="entry name" value="PRK08279.1"/>
    <property type="match status" value="1"/>
</dbReference>
<reference evidence="23 24" key="1">
    <citation type="submission" date="2019-06" db="EMBL/GenBank/DDBJ databases">
        <title>Draft genomes of female and male turbot (Scophthalmus maximus).</title>
        <authorList>
            <person name="Xu H."/>
            <person name="Xu X.-W."/>
            <person name="Shao C."/>
            <person name="Chen S."/>
        </authorList>
    </citation>
    <scope>NUCLEOTIDE SEQUENCE [LARGE SCALE GENOMIC DNA]</scope>
    <source>
        <strain evidence="23">Ysfricsl-2016a</strain>
        <tissue evidence="23">Blood</tissue>
    </source>
</reference>
<evidence type="ECO:0000256" key="17">
    <source>
        <dbReference type="ARBA" id="ARBA00041297"/>
    </source>
</evidence>
<evidence type="ECO:0000259" key="21">
    <source>
        <dbReference type="Pfam" id="PF00501"/>
    </source>
</evidence>
<dbReference type="GO" id="GO:0090434">
    <property type="term" value="F:oleoyl-CoA ligase activity"/>
    <property type="evidence" value="ECO:0007669"/>
    <property type="project" value="TreeGrafter"/>
</dbReference>
<evidence type="ECO:0000256" key="2">
    <source>
        <dbReference type="ARBA" id="ARBA00006432"/>
    </source>
</evidence>
<evidence type="ECO:0000256" key="19">
    <source>
        <dbReference type="SAM" id="MobiDB-lite"/>
    </source>
</evidence>
<dbReference type="GO" id="GO:0044539">
    <property type="term" value="P:long-chain fatty acid import into cell"/>
    <property type="evidence" value="ECO:0007669"/>
    <property type="project" value="TreeGrafter"/>
</dbReference>
<dbReference type="EMBL" id="VEVO01000009">
    <property type="protein sequence ID" value="KAF0037660.1"/>
    <property type="molecule type" value="Genomic_DNA"/>
</dbReference>
<feature type="region of interest" description="Disordered" evidence="19">
    <location>
        <begin position="607"/>
        <end position="629"/>
    </location>
</feature>
<comment type="catalytic activity">
    <reaction evidence="16">
        <text>a very long-chain fatty acid + ATP + CoA = a very long-chain fatty acyl-CoA + AMP + diphosphate</text>
        <dbReference type="Rhea" id="RHEA:54536"/>
        <dbReference type="ChEBI" id="CHEBI:30616"/>
        <dbReference type="ChEBI" id="CHEBI:33019"/>
        <dbReference type="ChEBI" id="CHEBI:57287"/>
        <dbReference type="ChEBI" id="CHEBI:58950"/>
        <dbReference type="ChEBI" id="CHEBI:138261"/>
        <dbReference type="ChEBI" id="CHEBI:456215"/>
    </reaction>
    <physiologicalReaction direction="left-to-right" evidence="16">
        <dbReference type="Rhea" id="RHEA:54537"/>
    </physiologicalReaction>
</comment>
<accession>A0A6A4T0W4</accession>
<gene>
    <name evidence="23" type="ORF">F2P81_010534</name>
</gene>
<keyword evidence="11" id="KW-0445">Lipid transport</keyword>
<evidence type="ECO:0000256" key="14">
    <source>
        <dbReference type="ARBA" id="ARBA00024484"/>
    </source>
</evidence>
<evidence type="ECO:0000256" key="10">
    <source>
        <dbReference type="ARBA" id="ARBA00022989"/>
    </source>
</evidence>
<dbReference type="Pfam" id="PF01755">
    <property type="entry name" value="Glyco_transf_25"/>
    <property type="match status" value="1"/>
</dbReference>
<comment type="similarity">
    <text evidence="2">Belongs to the ATP-dependent AMP-binding enzyme family.</text>
</comment>
<feature type="compositionally biased region" description="Basic and acidic residues" evidence="19">
    <location>
        <begin position="1229"/>
        <end position="1238"/>
    </location>
</feature>
<dbReference type="InterPro" id="IPR002654">
    <property type="entry name" value="Glyco_trans_25"/>
</dbReference>
<dbReference type="PROSITE" id="PS00455">
    <property type="entry name" value="AMP_BINDING"/>
    <property type="match status" value="1"/>
</dbReference>
<keyword evidence="5" id="KW-1003">Cell membrane</keyword>
<evidence type="ECO:0000256" key="20">
    <source>
        <dbReference type="SAM" id="Phobius"/>
    </source>
</evidence>
<dbReference type="SUPFAM" id="SSF56801">
    <property type="entry name" value="Acetyl-CoA synthetase-like"/>
    <property type="match status" value="1"/>
</dbReference>
<proteinExistence type="inferred from homology"/>
<evidence type="ECO:0000313" key="24">
    <source>
        <dbReference type="Proteomes" id="UP000438429"/>
    </source>
</evidence>
<keyword evidence="6" id="KW-0436">Ligase</keyword>
<dbReference type="GO" id="GO:0005324">
    <property type="term" value="F:long-chain fatty acid transmembrane transporter activity"/>
    <property type="evidence" value="ECO:0007669"/>
    <property type="project" value="TreeGrafter"/>
</dbReference>
<evidence type="ECO:0000256" key="15">
    <source>
        <dbReference type="ARBA" id="ARBA00026121"/>
    </source>
</evidence>